<gene>
    <name evidence="17" type="ORF">J4G78_09175</name>
</gene>
<evidence type="ECO:0000313" key="18">
    <source>
        <dbReference type="Proteomes" id="UP000663923"/>
    </source>
</evidence>
<dbReference type="PANTHER" id="PTHR32552">
    <property type="entry name" value="FERRICHROME IRON RECEPTOR-RELATED"/>
    <property type="match status" value="1"/>
</dbReference>
<keyword evidence="4" id="KW-0410">Iron transport</keyword>
<evidence type="ECO:0000256" key="9">
    <source>
        <dbReference type="ARBA" id="ARBA00023136"/>
    </source>
</evidence>
<dbReference type="PROSITE" id="PS00430">
    <property type="entry name" value="TONB_DEPENDENT_REC_1"/>
    <property type="match status" value="1"/>
</dbReference>
<keyword evidence="10 11" id="KW-0998">Cell outer membrane</keyword>
<feature type="domain" description="TonB-dependent receptor-like beta-barrel" evidence="15">
    <location>
        <begin position="258"/>
        <end position="681"/>
    </location>
</feature>
<evidence type="ECO:0000256" key="11">
    <source>
        <dbReference type="PROSITE-ProRule" id="PRU01360"/>
    </source>
</evidence>
<dbReference type="InterPro" id="IPR039426">
    <property type="entry name" value="TonB-dep_rcpt-like"/>
</dbReference>
<dbReference type="PROSITE" id="PS52016">
    <property type="entry name" value="TONB_DEPENDENT_REC_3"/>
    <property type="match status" value="1"/>
</dbReference>
<feature type="chain" id="PRO_5045108576" evidence="14">
    <location>
        <begin position="25"/>
        <end position="716"/>
    </location>
</feature>
<keyword evidence="3 11" id="KW-1134">Transmembrane beta strand</keyword>
<sequence>MRFLKRSILAGVSSLALLSTPAFSQDANTSDEMDANTSDEMDAENTIVVTGQKDERTLLDTQASVAVVTEDDIIEKDLTSFREAFRTMANVIDADFVDAGFVIRGVNSEGLTPGGAPLAAVYIDGAEQTGQGARRGARGLWDVEQVEVYRGPQSTLSGRAALAGAIYVNTRDPEYDYDASARLSYGELDTFDAAIAGGGSIIDDVLAFRVAAEYQRRDSEVEYPTYSEFANFDRLIEDEYYQIRGKLRADPTPGLRIDLTYAYSYDSPAYDDVAGPGFGFEFEDQRGDFNLPFFQEAREADNHSAIAQATYEVSPEITLTSLSTLVDMDADRSSVNANTPGEDFTTVGAIDERLFTQELRANYDGANGLHAVLGLYYAYDRSDSGFTRSVFFGGGRTDTTRSLSNNRNYAIFGEATIPVLESVDLIAGGRIDRNEREIDSSFSREVFDPSASDTQTADFVESAETVFLPKLGLDIELASDLRLGFVFQQGYRPGGASRNVSSGNIVEFDAEFTDTYELSLRKDLGSRGNLAVNAFYTDWTDQQVEFDLDPNDFFSRITVNAGKSRLFGGEVELSVQPTRDVSAFASVGVLDTEFEDFVVAGLGDFTGLEFPEAPSVTLAFGADYRPRTGFFAGADAKFVSEYFARDLQNAPIDEVGNYFVANARVGYQFDFGSVMLFADNLFNEQYFVYRDRIGDFDCCATFGRSRVVGVTGRVDF</sequence>
<keyword evidence="2 11" id="KW-0813">Transport</keyword>
<dbReference type="EMBL" id="CP071794">
    <property type="protein sequence ID" value="QTD54471.1"/>
    <property type="molecule type" value="Genomic_DNA"/>
</dbReference>
<keyword evidence="18" id="KW-1185">Reference proteome</keyword>
<evidence type="ECO:0000313" key="17">
    <source>
        <dbReference type="EMBL" id="QTD54471.1"/>
    </source>
</evidence>
<keyword evidence="5 11" id="KW-0812">Transmembrane</keyword>
<evidence type="ECO:0000256" key="10">
    <source>
        <dbReference type="ARBA" id="ARBA00023237"/>
    </source>
</evidence>
<evidence type="ECO:0000259" key="15">
    <source>
        <dbReference type="Pfam" id="PF00593"/>
    </source>
</evidence>
<feature type="domain" description="TonB-dependent receptor plug" evidence="16">
    <location>
        <begin position="58"/>
        <end position="165"/>
    </location>
</feature>
<keyword evidence="17" id="KW-0675">Receptor</keyword>
<evidence type="ECO:0000256" key="4">
    <source>
        <dbReference type="ARBA" id="ARBA00022496"/>
    </source>
</evidence>
<organism evidence="17 18">
    <name type="scientific">Parasphingorhabdus cellanae</name>
    <dbReference type="NCBI Taxonomy" id="2806553"/>
    <lineage>
        <taxon>Bacteria</taxon>
        <taxon>Pseudomonadati</taxon>
        <taxon>Pseudomonadota</taxon>
        <taxon>Alphaproteobacteria</taxon>
        <taxon>Sphingomonadales</taxon>
        <taxon>Sphingomonadaceae</taxon>
        <taxon>Parasphingorhabdus</taxon>
    </lineage>
</organism>
<keyword evidence="6" id="KW-0408">Iron</keyword>
<name>A0ABX7SYW5_9SPHN</name>
<evidence type="ECO:0000256" key="1">
    <source>
        <dbReference type="ARBA" id="ARBA00004571"/>
    </source>
</evidence>
<evidence type="ECO:0000256" key="6">
    <source>
        <dbReference type="ARBA" id="ARBA00023004"/>
    </source>
</evidence>
<keyword evidence="8 12" id="KW-0798">TonB box</keyword>
<dbReference type="Gene3D" id="2.40.170.20">
    <property type="entry name" value="TonB-dependent receptor, beta-barrel domain"/>
    <property type="match status" value="1"/>
</dbReference>
<dbReference type="SUPFAM" id="SSF56935">
    <property type="entry name" value="Porins"/>
    <property type="match status" value="1"/>
</dbReference>
<dbReference type="InterPro" id="IPR000531">
    <property type="entry name" value="Beta-barrel_TonB"/>
</dbReference>
<evidence type="ECO:0000256" key="3">
    <source>
        <dbReference type="ARBA" id="ARBA00022452"/>
    </source>
</evidence>
<dbReference type="Proteomes" id="UP000663923">
    <property type="component" value="Chromosome"/>
</dbReference>
<evidence type="ECO:0000256" key="13">
    <source>
        <dbReference type="RuleBase" id="RU003357"/>
    </source>
</evidence>
<evidence type="ECO:0000256" key="8">
    <source>
        <dbReference type="ARBA" id="ARBA00023077"/>
    </source>
</evidence>
<keyword evidence="7" id="KW-0406">Ion transport</keyword>
<keyword evidence="9 11" id="KW-0472">Membrane</keyword>
<comment type="similarity">
    <text evidence="11 13">Belongs to the TonB-dependent receptor family.</text>
</comment>
<evidence type="ECO:0000256" key="12">
    <source>
        <dbReference type="PROSITE-ProRule" id="PRU10143"/>
    </source>
</evidence>
<protein>
    <submittedName>
        <fullName evidence="17">TonB-dependent receptor</fullName>
    </submittedName>
</protein>
<dbReference type="InterPro" id="IPR036942">
    <property type="entry name" value="Beta-barrel_TonB_sf"/>
</dbReference>
<evidence type="ECO:0000256" key="7">
    <source>
        <dbReference type="ARBA" id="ARBA00023065"/>
    </source>
</evidence>
<proteinExistence type="inferred from homology"/>
<comment type="subcellular location">
    <subcellularLocation>
        <location evidence="1 11">Cell outer membrane</location>
        <topology evidence="1 11">Multi-pass membrane protein</topology>
    </subcellularLocation>
</comment>
<dbReference type="Pfam" id="PF00593">
    <property type="entry name" value="TonB_dep_Rec_b-barrel"/>
    <property type="match status" value="1"/>
</dbReference>
<accession>A0ABX7SYW5</accession>
<evidence type="ECO:0000256" key="2">
    <source>
        <dbReference type="ARBA" id="ARBA00022448"/>
    </source>
</evidence>
<feature type="signal peptide" evidence="14">
    <location>
        <begin position="1"/>
        <end position="24"/>
    </location>
</feature>
<evidence type="ECO:0000259" key="16">
    <source>
        <dbReference type="Pfam" id="PF07715"/>
    </source>
</evidence>
<dbReference type="InterPro" id="IPR010916">
    <property type="entry name" value="TonB_box_CS"/>
</dbReference>
<dbReference type="PANTHER" id="PTHR32552:SF81">
    <property type="entry name" value="TONB-DEPENDENT OUTER MEMBRANE RECEPTOR"/>
    <property type="match status" value="1"/>
</dbReference>
<feature type="short sequence motif" description="TonB box" evidence="12">
    <location>
        <begin position="46"/>
        <end position="52"/>
    </location>
</feature>
<keyword evidence="14" id="KW-0732">Signal</keyword>
<dbReference type="RefSeq" id="WP_207986305.1">
    <property type="nucleotide sequence ID" value="NZ_CP071794.1"/>
</dbReference>
<dbReference type="InterPro" id="IPR012910">
    <property type="entry name" value="Plug_dom"/>
</dbReference>
<evidence type="ECO:0000256" key="5">
    <source>
        <dbReference type="ARBA" id="ARBA00022692"/>
    </source>
</evidence>
<reference evidence="17 18" key="1">
    <citation type="submission" date="2021-03" db="EMBL/GenBank/DDBJ databases">
        <title>Complete genome of Parasphingorhabdus_sp.JHSY0214.</title>
        <authorList>
            <person name="Yoo J.H."/>
            <person name="Bae J.W."/>
        </authorList>
    </citation>
    <scope>NUCLEOTIDE SEQUENCE [LARGE SCALE GENOMIC DNA]</scope>
    <source>
        <strain evidence="17 18">JHSY0214</strain>
    </source>
</reference>
<dbReference type="Pfam" id="PF07715">
    <property type="entry name" value="Plug"/>
    <property type="match status" value="1"/>
</dbReference>
<evidence type="ECO:0000256" key="14">
    <source>
        <dbReference type="SAM" id="SignalP"/>
    </source>
</evidence>